<gene>
    <name evidence="1" type="ORF">COJ15_30380</name>
</gene>
<proteinExistence type="predicted"/>
<protein>
    <submittedName>
        <fullName evidence="1">Uncharacterized protein</fullName>
    </submittedName>
</protein>
<dbReference type="Proteomes" id="UP000224003">
    <property type="component" value="Unassembled WGS sequence"/>
</dbReference>
<dbReference type="AlphaFoldDB" id="A0A9X6WHL8"/>
<evidence type="ECO:0000313" key="2">
    <source>
        <dbReference type="Proteomes" id="UP000224003"/>
    </source>
</evidence>
<dbReference type="EMBL" id="NUVX01000070">
    <property type="protein sequence ID" value="PFJ31041.1"/>
    <property type="molecule type" value="Genomic_DNA"/>
</dbReference>
<accession>A0A9X6WHL8</accession>
<evidence type="ECO:0000313" key="1">
    <source>
        <dbReference type="EMBL" id="PFJ31041.1"/>
    </source>
</evidence>
<name>A0A9X6WHL8_BACTU</name>
<dbReference type="RefSeq" id="WP_098517499.1">
    <property type="nucleotide sequence ID" value="NZ_NUVX01000070.1"/>
</dbReference>
<sequence length="107" mass="13209">MQLNENKVRNIFKCADRQRGIEKYLQELLYDNAIEKKCYCTWLIEYPTYNEEKGFEFKIEIISEDKQHRVKKIFYIGYEWEEEKKIMKEIVLQLLNQLKYKTNQSQN</sequence>
<comment type="caution">
    <text evidence="1">The sequence shown here is derived from an EMBL/GenBank/DDBJ whole genome shotgun (WGS) entry which is preliminary data.</text>
</comment>
<reference evidence="1 2" key="1">
    <citation type="submission" date="2017-09" db="EMBL/GenBank/DDBJ databases">
        <title>Large-scale bioinformatics analysis of Bacillus genomes uncovers conserved roles of natural products in bacterial physiology.</title>
        <authorList>
            <consortium name="Agbiome Team Llc"/>
            <person name="Bleich R.M."/>
            <person name="Grubbs K.J."/>
            <person name="Santa Maria K.C."/>
            <person name="Allen S.E."/>
            <person name="Farag S."/>
            <person name="Shank E.A."/>
            <person name="Bowers A."/>
        </authorList>
    </citation>
    <scope>NUCLEOTIDE SEQUENCE [LARGE SCALE GENOMIC DNA]</scope>
    <source>
        <strain evidence="1 2">AFS085496</strain>
    </source>
</reference>
<organism evidence="1 2">
    <name type="scientific">Bacillus thuringiensis</name>
    <dbReference type="NCBI Taxonomy" id="1428"/>
    <lineage>
        <taxon>Bacteria</taxon>
        <taxon>Bacillati</taxon>
        <taxon>Bacillota</taxon>
        <taxon>Bacilli</taxon>
        <taxon>Bacillales</taxon>
        <taxon>Bacillaceae</taxon>
        <taxon>Bacillus</taxon>
        <taxon>Bacillus cereus group</taxon>
    </lineage>
</organism>